<dbReference type="AlphaFoldDB" id="A0AA86P0N6"/>
<evidence type="ECO:0000313" key="1">
    <source>
        <dbReference type="EMBL" id="CAI9928401.1"/>
    </source>
</evidence>
<gene>
    <name evidence="1" type="ORF">HINF_LOCUS16046</name>
    <name evidence="2" type="ORF">HINF_LOCUS70976</name>
</gene>
<dbReference type="Proteomes" id="UP001642409">
    <property type="component" value="Unassembled WGS sequence"/>
</dbReference>
<dbReference type="EMBL" id="CAXDID020000540">
    <property type="protein sequence ID" value="CAL6101162.1"/>
    <property type="molecule type" value="Genomic_DNA"/>
</dbReference>
<sequence length="144" mass="17074">MELNGIPVIFIRQLLVYKQKRYLNTQRVPLHKYLQMMIQEQIQFQCRTIQELNDFQTLVNNLPSVHGVNFNVEIERAKYECQNQQFERFSLPSVPQFYDGGFNQFDSCPVHNQDLGQEVYAQERDSGVFSRPQYGSCFNQALWK</sequence>
<evidence type="ECO:0000313" key="2">
    <source>
        <dbReference type="EMBL" id="CAL6101162.1"/>
    </source>
</evidence>
<protein>
    <submittedName>
        <fullName evidence="2">Hypothetical_protein</fullName>
    </submittedName>
</protein>
<comment type="caution">
    <text evidence="1">The sequence shown here is derived from an EMBL/GenBank/DDBJ whole genome shotgun (WGS) entry which is preliminary data.</text>
</comment>
<organism evidence="1">
    <name type="scientific">Hexamita inflata</name>
    <dbReference type="NCBI Taxonomy" id="28002"/>
    <lineage>
        <taxon>Eukaryota</taxon>
        <taxon>Metamonada</taxon>
        <taxon>Diplomonadida</taxon>
        <taxon>Hexamitidae</taxon>
        <taxon>Hexamitinae</taxon>
        <taxon>Hexamita</taxon>
    </lineage>
</organism>
<dbReference type="EMBL" id="CATOUU010000396">
    <property type="protein sequence ID" value="CAI9928401.1"/>
    <property type="molecule type" value="Genomic_DNA"/>
</dbReference>
<proteinExistence type="predicted"/>
<reference evidence="2 3" key="2">
    <citation type="submission" date="2024-07" db="EMBL/GenBank/DDBJ databases">
        <authorList>
            <person name="Akdeniz Z."/>
        </authorList>
    </citation>
    <scope>NUCLEOTIDE SEQUENCE [LARGE SCALE GENOMIC DNA]</scope>
</reference>
<evidence type="ECO:0000313" key="3">
    <source>
        <dbReference type="Proteomes" id="UP001642409"/>
    </source>
</evidence>
<accession>A0AA86P0N6</accession>
<keyword evidence="3" id="KW-1185">Reference proteome</keyword>
<name>A0AA86P0N6_9EUKA</name>
<reference evidence="1" key="1">
    <citation type="submission" date="2023-06" db="EMBL/GenBank/DDBJ databases">
        <authorList>
            <person name="Kurt Z."/>
        </authorList>
    </citation>
    <scope>NUCLEOTIDE SEQUENCE</scope>
</reference>